<evidence type="ECO:0000256" key="5">
    <source>
        <dbReference type="ARBA" id="ARBA00022989"/>
    </source>
</evidence>
<evidence type="ECO:0000256" key="4">
    <source>
        <dbReference type="ARBA" id="ARBA00022692"/>
    </source>
</evidence>
<evidence type="ECO:0000259" key="8">
    <source>
        <dbReference type="Pfam" id="PF00535"/>
    </source>
</evidence>
<sequence length="309" mass="35796">MKLSIVTTLYNSSDYINEFYQRILLEAKKITEHFEIIFVNDGSPDDSLDVSVQLSEQDSRVKVIELSRNFGHHKAMMTGLSHTQGELVFLIDSDLEEEPELLGEFYNAMSCDKYDIDVIYGVQRKRKGGFFEKVSGQFFYNTLNHLTELKLPENIVTARLMKKSYVTELVRHDEREVFIAGLWQITGFNQKSITVNKHSSSETTYSFRHKMSILENSIVSFSNKPLKIIFHTGLLISTISFLYIVYIIFQKIFMSIDIEGWSSLIASIWLLGGLIILFIGVIGIYLSKIYTETKRRPYSIIRRIHEKKQ</sequence>
<dbReference type="Gene3D" id="3.90.550.10">
    <property type="entry name" value="Spore Coat Polysaccharide Biosynthesis Protein SpsA, Chain A"/>
    <property type="match status" value="1"/>
</dbReference>
<dbReference type="InterPro" id="IPR001173">
    <property type="entry name" value="Glyco_trans_2-like"/>
</dbReference>
<dbReference type="InterPro" id="IPR029044">
    <property type="entry name" value="Nucleotide-diphossugar_trans"/>
</dbReference>
<accession>A0A1Q9HAR5</accession>
<keyword evidence="6 7" id="KW-0472">Membrane</keyword>
<keyword evidence="4 7" id="KW-0812">Transmembrane</keyword>
<dbReference type="Proteomes" id="UP000186313">
    <property type="component" value="Unassembled WGS sequence"/>
</dbReference>
<proteinExistence type="predicted"/>
<evidence type="ECO:0000313" key="10">
    <source>
        <dbReference type="Proteomes" id="UP000186313"/>
    </source>
</evidence>
<feature type="transmembrane region" description="Helical" evidence="7">
    <location>
        <begin position="261"/>
        <end position="286"/>
    </location>
</feature>
<dbReference type="RefSeq" id="WP_075710635.1">
    <property type="nucleotide sequence ID" value="NZ_MJMJ01000044.1"/>
</dbReference>
<comment type="caution">
    <text evidence="9">The sequence shown here is derived from an EMBL/GenBank/DDBJ whole genome shotgun (WGS) entry which is preliminary data.</text>
</comment>
<feature type="transmembrane region" description="Helical" evidence="7">
    <location>
        <begin position="228"/>
        <end position="249"/>
    </location>
</feature>
<dbReference type="GO" id="GO:0016757">
    <property type="term" value="F:glycosyltransferase activity"/>
    <property type="evidence" value="ECO:0007669"/>
    <property type="project" value="UniProtKB-KW"/>
</dbReference>
<gene>
    <name evidence="9" type="ORF">BIY22_12880</name>
</gene>
<dbReference type="AlphaFoldDB" id="A0A1Q9HAR5"/>
<comment type="subcellular location">
    <subcellularLocation>
        <location evidence="1">Membrane</location>
        <topology evidence="1">Multi-pass membrane protein</topology>
    </subcellularLocation>
</comment>
<feature type="domain" description="Glycosyltransferase 2-like" evidence="8">
    <location>
        <begin position="4"/>
        <end position="167"/>
    </location>
</feature>
<dbReference type="GO" id="GO:0005886">
    <property type="term" value="C:plasma membrane"/>
    <property type="evidence" value="ECO:0007669"/>
    <property type="project" value="TreeGrafter"/>
</dbReference>
<dbReference type="SUPFAM" id="SSF53448">
    <property type="entry name" value="Nucleotide-diphospho-sugar transferases"/>
    <property type="match status" value="1"/>
</dbReference>
<dbReference type="EMBL" id="MJMJ01000044">
    <property type="protein sequence ID" value="OLQ86138.1"/>
    <property type="molecule type" value="Genomic_DNA"/>
</dbReference>
<keyword evidence="5 7" id="KW-1133">Transmembrane helix</keyword>
<dbReference type="InterPro" id="IPR050256">
    <property type="entry name" value="Glycosyltransferase_2"/>
</dbReference>
<evidence type="ECO:0000256" key="1">
    <source>
        <dbReference type="ARBA" id="ARBA00004141"/>
    </source>
</evidence>
<evidence type="ECO:0000256" key="6">
    <source>
        <dbReference type="ARBA" id="ARBA00023136"/>
    </source>
</evidence>
<name>A0A1Q9HAR5_9VIBR</name>
<protein>
    <submittedName>
        <fullName evidence="9">Glycosyl transferase</fullName>
    </submittedName>
</protein>
<dbReference type="Pfam" id="PF00535">
    <property type="entry name" value="Glycos_transf_2"/>
    <property type="match status" value="1"/>
</dbReference>
<evidence type="ECO:0000256" key="3">
    <source>
        <dbReference type="ARBA" id="ARBA00022679"/>
    </source>
</evidence>
<dbReference type="STRING" id="1381081.BIY22_12880"/>
<organism evidence="9 10">
    <name type="scientific">Vibrio panuliri</name>
    <dbReference type="NCBI Taxonomy" id="1381081"/>
    <lineage>
        <taxon>Bacteria</taxon>
        <taxon>Pseudomonadati</taxon>
        <taxon>Pseudomonadota</taxon>
        <taxon>Gammaproteobacteria</taxon>
        <taxon>Vibrionales</taxon>
        <taxon>Vibrionaceae</taxon>
        <taxon>Vibrio</taxon>
    </lineage>
</organism>
<keyword evidence="2" id="KW-0328">Glycosyltransferase</keyword>
<reference evidence="9 10" key="1">
    <citation type="submission" date="2016-09" db="EMBL/GenBank/DDBJ databases">
        <title>Genomic Taxonomy of the Vibrionaceae.</title>
        <authorList>
            <person name="Gonzalez-Castillo A."/>
            <person name="Gomez-Gil B."/>
            <person name="Enciso-Ibarra K."/>
        </authorList>
    </citation>
    <scope>NUCLEOTIDE SEQUENCE [LARGE SCALE GENOMIC DNA]</scope>
    <source>
        <strain evidence="9 10">CAIM 703</strain>
    </source>
</reference>
<evidence type="ECO:0000313" key="9">
    <source>
        <dbReference type="EMBL" id="OLQ86138.1"/>
    </source>
</evidence>
<dbReference type="PANTHER" id="PTHR48090:SF1">
    <property type="entry name" value="PROPHAGE BACTOPRENOL GLUCOSYL TRANSFERASE HOMOLOG"/>
    <property type="match status" value="1"/>
</dbReference>
<dbReference type="CDD" id="cd04187">
    <property type="entry name" value="DPM1_like_bac"/>
    <property type="match status" value="1"/>
</dbReference>
<dbReference type="OrthoDB" id="9811884at2"/>
<evidence type="ECO:0000256" key="2">
    <source>
        <dbReference type="ARBA" id="ARBA00022676"/>
    </source>
</evidence>
<keyword evidence="3 9" id="KW-0808">Transferase</keyword>
<evidence type="ECO:0000256" key="7">
    <source>
        <dbReference type="SAM" id="Phobius"/>
    </source>
</evidence>
<dbReference type="PANTHER" id="PTHR48090">
    <property type="entry name" value="UNDECAPRENYL-PHOSPHATE 4-DEOXY-4-FORMAMIDO-L-ARABINOSE TRANSFERASE-RELATED"/>
    <property type="match status" value="1"/>
</dbReference>